<feature type="transmembrane region" description="Helical" evidence="1">
    <location>
        <begin position="41"/>
        <end position="64"/>
    </location>
</feature>
<keyword evidence="1" id="KW-1133">Transmembrane helix</keyword>
<organism evidence="2">
    <name type="scientific">Coniophora puteana</name>
    <dbReference type="NCBI Taxonomy" id="80637"/>
    <lineage>
        <taxon>Eukaryota</taxon>
        <taxon>Fungi</taxon>
        <taxon>Dikarya</taxon>
        <taxon>Basidiomycota</taxon>
        <taxon>Agaricomycotina</taxon>
        <taxon>Agaricomycetes</taxon>
        <taxon>Agaricomycetidae</taxon>
        <taxon>Boletales</taxon>
        <taxon>Coniophorineae</taxon>
        <taxon>Coniophoraceae</taxon>
        <taxon>Coniophora</taxon>
    </lineage>
</organism>
<geneLocation type="mitochondrion" evidence="2"/>
<keyword evidence="1" id="KW-0472">Membrane</keyword>
<dbReference type="EMBL" id="MT375016">
    <property type="protein sequence ID" value="QSE34028.1"/>
    <property type="molecule type" value="Genomic_DNA"/>
</dbReference>
<sequence length="139" mass="16278">MLSLFTYISNNLTNGLINNILNFFRPVEVEGHLDDLLGQQLFVLFLLLMIVIGLILLCSVYFFINIMLNNKEFIISKFNNRFILFYIKYQVFLGKLSLFILPIFILAGLIHLFIGLHFLITHPIPIEKLPIDLHTYFKK</sequence>
<reference evidence="2" key="1">
    <citation type="journal article" date="2020" name="Comput. Struct. Biotechnol. J.">
        <title>The mitogenomes of two saprophytic Boletales species (Coniophora) reveals intron dynamics and accumulation of plasmid-derived and non-conserved genes.</title>
        <authorList>
            <person name="Wu P."/>
            <person name="Bao Z."/>
            <person name="Tu W."/>
            <person name="Li L."/>
            <person name="Xiong C."/>
            <person name="Jin X."/>
            <person name="Li P."/>
            <person name="Gui M."/>
            <person name="Huang W."/>
            <person name="Li Q."/>
        </authorList>
    </citation>
    <scope>NUCLEOTIDE SEQUENCE</scope>
</reference>
<keyword evidence="2" id="KW-0496">Mitochondrion</keyword>
<dbReference type="AlphaFoldDB" id="A0A896Z209"/>
<keyword evidence="1" id="KW-0812">Transmembrane</keyword>
<accession>A0A896Z209</accession>
<gene>
    <name evidence="2" type="primary">orf139</name>
</gene>
<name>A0A896Z209_9AGAM</name>
<evidence type="ECO:0000256" key="1">
    <source>
        <dbReference type="SAM" id="Phobius"/>
    </source>
</evidence>
<proteinExistence type="predicted"/>
<protein>
    <submittedName>
        <fullName evidence="2">Uncharacterized protein</fullName>
    </submittedName>
</protein>
<evidence type="ECO:0000313" key="2">
    <source>
        <dbReference type="EMBL" id="QSE34028.1"/>
    </source>
</evidence>
<feature type="transmembrane region" description="Helical" evidence="1">
    <location>
        <begin position="96"/>
        <end position="120"/>
    </location>
</feature>